<evidence type="ECO:0000313" key="13">
    <source>
        <dbReference type="EMBL" id="KAK2599096.1"/>
    </source>
</evidence>
<evidence type="ECO:0000256" key="8">
    <source>
        <dbReference type="ARBA" id="ARBA00047899"/>
    </source>
</evidence>
<keyword evidence="14" id="KW-1185">Reference proteome</keyword>
<accession>A0AAJ0CS76</accession>
<dbReference type="EC" id="2.7.11.1" evidence="3"/>
<comment type="function">
    <text evidence="1">Component of the EKC/KEOPS complex that is required for the formation of a threonylcarbamoyl group on adenosine at position 37 (t(6)A37) in tRNAs that read codons beginning with adenine. The complex is probably involved in the transfer of the threonylcarbamoyl moiety of threonylcarbamoyl-AMP (TC-AMP) to the N6 group of A37. BUD32 has ATPase activity in the context of the EKC/KEOPS complex and likely plays a supporting role to the catalytic subunit KAE1. The EKC/KEOPS complex also promotes both telomere uncapping and telomere elongation. The complex is required for efficient recruitment of transcriptional coactivators.</text>
</comment>
<name>A0AAJ0CS76_9HYPO</name>
<dbReference type="PROSITE" id="PS50011">
    <property type="entry name" value="PROTEIN_KINASE_DOM"/>
    <property type="match status" value="1"/>
</dbReference>
<dbReference type="GO" id="GO:0004674">
    <property type="term" value="F:protein serine/threonine kinase activity"/>
    <property type="evidence" value="ECO:0007669"/>
    <property type="project" value="UniProtKB-EC"/>
</dbReference>
<feature type="chain" id="PRO_5042522793" description="EKC/KEOPS complex subunit BUD32" evidence="11">
    <location>
        <begin position="17"/>
        <end position="420"/>
    </location>
</feature>
<proteinExistence type="predicted"/>
<evidence type="ECO:0000256" key="5">
    <source>
        <dbReference type="ARBA" id="ARBA00019973"/>
    </source>
</evidence>
<dbReference type="Proteomes" id="UP001251528">
    <property type="component" value="Unassembled WGS sequence"/>
</dbReference>
<comment type="subunit">
    <text evidence="2">Component of the EKC/KEOPS complex composed of at least BUD32, CGI121, GON7, KAE1 and PCC1; the whole complex dimerizes.</text>
</comment>
<evidence type="ECO:0000256" key="3">
    <source>
        <dbReference type="ARBA" id="ARBA00012513"/>
    </source>
</evidence>
<keyword evidence="11" id="KW-0732">Signal</keyword>
<evidence type="ECO:0000256" key="9">
    <source>
        <dbReference type="ARBA" id="ARBA00048679"/>
    </source>
</evidence>
<evidence type="ECO:0000256" key="4">
    <source>
        <dbReference type="ARBA" id="ARBA00013948"/>
    </source>
</evidence>
<sequence>MTVLALMLGTFQFISTIQIHRQMLLEKYSPTIYTYFTPEHNRELSSMRWRLEDQSAPAERETPKYSRRHLLANRAQWERLGSGFEGEVFAYRDVVVKIFKPENAPFRDCVPSRGLELRWPTEITASIMLGGMADGNSTLSNGSYLPVVDYFLSPSAGNGRSKWHLLTPFLAAGNLKQLSRHLRRSDTIHTARDLDVIFRPSFDRLLDALDTMHTEYNLCHDDVRPDNIFLRSPDVDTGEYTRPETTTHWMLADLGNVREPSHPYHSSMLWFGLNSNLPDCRANDVFRLVKSYVMFLRSSVKDVAAFDVQFLDGAQPWSRMFWATRKDADLRQPVSAARTKQLSTTKHRAGSSDVHDAVRRSSGSLESGTAVSRVVADRDHVVAAGVLNALKISAAESVARRWGLVPLLGVPVGDCRGGIA</sequence>
<evidence type="ECO:0000313" key="14">
    <source>
        <dbReference type="Proteomes" id="UP001251528"/>
    </source>
</evidence>
<evidence type="ECO:0000256" key="6">
    <source>
        <dbReference type="ARBA" id="ARBA00030980"/>
    </source>
</evidence>
<evidence type="ECO:0000256" key="7">
    <source>
        <dbReference type="ARBA" id="ARBA00033194"/>
    </source>
</evidence>
<feature type="domain" description="Protein kinase" evidence="12">
    <location>
        <begin position="74"/>
        <end position="420"/>
    </location>
</feature>
<evidence type="ECO:0000259" key="12">
    <source>
        <dbReference type="PROSITE" id="PS50011"/>
    </source>
</evidence>
<protein>
    <recommendedName>
        <fullName evidence="5">EKC/KEOPS complex subunit BUD32</fullName>
        <ecNumber evidence="3">2.7.11.1</ecNumber>
    </recommendedName>
    <alternativeName>
        <fullName evidence="6 7">Atypical Serine/threonine protein kinase BUD32</fullName>
    </alternativeName>
    <alternativeName>
        <fullName evidence="4">EKC/KEOPS complex subunit bud32</fullName>
    </alternativeName>
</protein>
<dbReference type="InterPro" id="IPR000719">
    <property type="entry name" value="Prot_kinase_dom"/>
</dbReference>
<dbReference type="GO" id="GO:0005524">
    <property type="term" value="F:ATP binding"/>
    <property type="evidence" value="ECO:0007669"/>
    <property type="project" value="InterPro"/>
</dbReference>
<evidence type="ECO:0000256" key="2">
    <source>
        <dbReference type="ARBA" id="ARBA00011534"/>
    </source>
</evidence>
<dbReference type="EMBL" id="JASWJB010000090">
    <property type="protein sequence ID" value="KAK2599096.1"/>
    <property type="molecule type" value="Genomic_DNA"/>
</dbReference>
<reference evidence="13" key="1">
    <citation type="submission" date="2023-06" db="EMBL/GenBank/DDBJ databases">
        <title>Conoideocrella luteorostrata (Hypocreales: Clavicipitaceae), a potential biocontrol fungus for elongate hemlock scale in United States Christmas tree production areas.</title>
        <authorList>
            <person name="Barrett H."/>
            <person name="Lovett B."/>
            <person name="Macias A.M."/>
            <person name="Stajich J.E."/>
            <person name="Kasson M.T."/>
        </authorList>
    </citation>
    <scope>NUCLEOTIDE SEQUENCE</scope>
    <source>
        <strain evidence="13">ARSEF 14590</strain>
    </source>
</reference>
<evidence type="ECO:0000256" key="1">
    <source>
        <dbReference type="ARBA" id="ARBA00003747"/>
    </source>
</evidence>
<dbReference type="InterPro" id="IPR011009">
    <property type="entry name" value="Kinase-like_dom_sf"/>
</dbReference>
<dbReference type="Gene3D" id="1.10.510.10">
    <property type="entry name" value="Transferase(Phosphotransferase) domain 1"/>
    <property type="match status" value="1"/>
</dbReference>
<dbReference type="SUPFAM" id="SSF56112">
    <property type="entry name" value="Protein kinase-like (PK-like)"/>
    <property type="match status" value="1"/>
</dbReference>
<organism evidence="13 14">
    <name type="scientific">Conoideocrella luteorostrata</name>
    <dbReference type="NCBI Taxonomy" id="1105319"/>
    <lineage>
        <taxon>Eukaryota</taxon>
        <taxon>Fungi</taxon>
        <taxon>Dikarya</taxon>
        <taxon>Ascomycota</taxon>
        <taxon>Pezizomycotina</taxon>
        <taxon>Sordariomycetes</taxon>
        <taxon>Hypocreomycetidae</taxon>
        <taxon>Hypocreales</taxon>
        <taxon>Clavicipitaceae</taxon>
        <taxon>Conoideocrella</taxon>
    </lineage>
</organism>
<comment type="catalytic activity">
    <reaction evidence="9">
        <text>L-seryl-[protein] + ATP = O-phospho-L-seryl-[protein] + ADP + H(+)</text>
        <dbReference type="Rhea" id="RHEA:17989"/>
        <dbReference type="Rhea" id="RHEA-COMP:9863"/>
        <dbReference type="Rhea" id="RHEA-COMP:11604"/>
        <dbReference type="ChEBI" id="CHEBI:15378"/>
        <dbReference type="ChEBI" id="CHEBI:29999"/>
        <dbReference type="ChEBI" id="CHEBI:30616"/>
        <dbReference type="ChEBI" id="CHEBI:83421"/>
        <dbReference type="ChEBI" id="CHEBI:456216"/>
        <dbReference type="EC" id="2.7.11.1"/>
    </reaction>
</comment>
<evidence type="ECO:0000256" key="10">
    <source>
        <dbReference type="SAM" id="MobiDB-lite"/>
    </source>
</evidence>
<gene>
    <name evidence="13" type="ORF">QQS21_005437</name>
</gene>
<dbReference type="PROSITE" id="PS00109">
    <property type="entry name" value="PROTEIN_KINASE_TYR"/>
    <property type="match status" value="1"/>
</dbReference>
<dbReference type="AlphaFoldDB" id="A0AAJ0CS76"/>
<feature type="region of interest" description="Disordered" evidence="10">
    <location>
        <begin position="340"/>
        <end position="361"/>
    </location>
</feature>
<feature type="signal peptide" evidence="11">
    <location>
        <begin position="1"/>
        <end position="16"/>
    </location>
</feature>
<comment type="catalytic activity">
    <reaction evidence="8">
        <text>L-threonyl-[protein] + ATP = O-phospho-L-threonyl-[protein] + ADP + H(+)</text>
        <dbReference type="Rhea" id="RHEA:46608"/>
        <dbReference type="Rhea" id="RHEA-COMP:11060"/>
        <dbReference type="Rhea" id="RHEA-COMP:11605"/>
        <dbReference type="ChEBI" id="CHEBI:15378"/>
        <dbReference type="ChEBI" id="CHEBI:30013"/>
        <dbReference type="ChEBI" id="CHEBI:30616"/>
        <dbReference type="ChEBI" id="CHEBI:61977"/>
        <dbReference type="ChEBI" id="CHEBI:456216"/>
        <dbReference type="EC" id="2.7.11.1"/>
    </reaction>
</comment>
<comment type="caution">
    <text evidence="13">The sequence shown here is derived from an EMBL/GenBank/DDBJ whole genome shotgun (WGS) entry which is preliminary data.</text>
</comment>
<evidence type="ECO:0000256" key="11">
    <source>
        <dbReference type="SAM" id="SignalP"/>
    </source>
</evidence>
<dbReference type="InterPro" id="IPR008266">
    <property type="entry name" value="Tyr_kinase_AS"/>
</dbReference>